<organism evidence="2 3">
    <name type="scientific">Saccharopolyspora shandongensis</name>
    <dbReference type="NCBI Taxonomy" id="418495"/>
    <lineage>
        <taxon>Bacteria</taxon>
        <taxon>Bacillati</taxon>
        <taxon>Actinomycetota</taxon>
        <taxon>Actinomycetes</taxon>
        <taxon>Pseudonocardiales</taxon>
        <taxon>Pseudonocardiaceae</taxon>
        <taxon>Saccharopolyspora</taxon>
    </lineage>
</organism>
<keyword evidence="1" id="KW-0472">Membrane</keyword>
<evidence type="ECO:0000313" key="3">
    <source>
        <dbReference type="Proteomes" id="UP000199529"/>
    </source>
</evidence>
<dbReference type="Proteomes" id="UP000199529">
    <property type="component" value="Unassembled WGS sequence"/>
</dbReference>
<keyword evidence="1" id="KW-0812">Transmembrane</keyword>
<keyword evidence="3" id="KW-1185">Reference proteome</keyword>
<evidence type="ECO:0000256" key="1">
    <source>
        <dbReference type="SAM" id="Phobius"/>
    </source>
</evidence>
<keyword evidence="1" id="KW-1133">Transmembrane helix</keyword>
<sequence length="83" mass="9308">MRARAMLLMLPGAPICPNLPNPNALGLARSGVDVRGMHEALAMLLGLLAWSVIFVPLFIVWWLPGHREKQALKAEARRREERL</sequence>
<protein>
    <submittedName>
        <fullName evidence="2">Uncharacterized protein</fullName>
    </submittedName>
</protein>
<accession>A0A1H3JS32</accession>
<reference evidence="3" key="1">
    <citation type="submission" date="2016-10" db="EMBL/GenBank/DDBJ databases">
        <authorList>
            <person name="Varghese N."/>
            <person name="Submissions S."/>
        </authorList>
    </citation>
    <scope>NUCLEOTIDE SEQUENCE [LARGE SCALE GENOMIC DNA]</scope>
    <source>
        <strain evidence="3">CGMCC 4.3530</strain>
    </source>
</reference>
<dbReference type="EMBL" id="FNOK01000026">
    <property type="protein sequence ID" value="SDY42780.1"/>
    <property type="molecule type" value="Genomic_DNA"/>
</dbReference>
<feature type="transmembrane region" description="Helical" evidence="1">
    <location>
        <begin position="40"/>
        <end position="63"/>
    </location>
</feature>
<proteinExistence type="predicted"/>
<evidence type="ECO:0000313" key="2">
    <source>
        <dbReference type="EMBL" id="SDY42780.1"/>
    </source>
</evidence>
<dbReference type="AlphaFoldDB" id="A0A1H3JS32"/>
<name>A0A1H3JS32_9PSEU</name>
<gene>
    <name evidence="2" type="ORF">SAMN05216215_102696</name>
</gene>